<evidence type="ECO:0000256" key="3">
    <source>
        <dbReference type="SAM" id="MobiDB-lite"/>
    </source>
</evidence>
<dbReference type="InterPro" id="IPR050557">
    <property type="entry name" value="RTX_toxin/Mannuronan_C5-epim"/>
</dbReference>
<feature type="compositionally biased region" description="Low complexity" evidence="3">
    <location>
        <begin position="503"/>
        <end position="512"/>
    </location>
</feature>
<dbReference type="InterPro" id="IPR018511">
    <property type="entry name" value="Hemolysin-typ_Ca-bd_CS"/>
</dbReference>
<dbReference type="Pfam" id="PF00353">
    <property type="entry name" value="HemolysinCabind"/>
    <property type="match status" value="7"/>
</dbReference>
<evidence type="ECO:0000313" key="5">
    <source>
        <dbReference type="Proteomes" id="UP000052022"/>
    </source>
</evidence>
<dbReference type="RefSeq" id="WP_058291095.1">
    <property type="nucleotide sequence ID" value="NZ_CYSD01000040.1"/>
</dbReference>
<dbReference type="InterPro" id="IPR001343">
    <property type="entry name" value="Hemolysn_Ca-bd"/>
</dbReference>
<dbReference type="PANTHER" id="PTHR38340">
    <property type="entry name" value="S-LAYER PROTEIN"/>
    <property type="match status" value="1"/>
</dbReference>
<feature type="compositionally biased region" description="Gly residues" evidence="3">
    <location>
        <begin position="513"/>
        <end position="526"/>
    </location>
</feature>
<gene>
    <name evidence="4" type="primary">cya_7</name>
    <name evidence="4" type="ORF">TRM7557_03078</name>
</gene>
<evidence type="ECO:0000256" key="2">
    <source>
        <dbReference type="ARBA" id="ARBA00022525"/>
    </source>
</evidence>
<dbReference type="Gene3D" id="2.150.10.10">
    <property type="entry name" value="Serralysin-like metalloprotease, C-terminal"/>
    <property type="match status" value="5"/>
</dbReference>
<evidence type="ECO:0000256" key="1">
    <source>
        <dbReference type="ARBA" id="ARBA00004613"/>
    </source>
</evidence>
<dbReference type="STRING" id="928856.SAMN04488049_11627"/>
<feature type="region of interest" description="Disordered" evidence="3">
    <location>
        <begin position="488"/>
        <end position="552"/>
    </location>
</feature>
<dbReference type="OrthoDB" id="9342475at2"/>
<dbReference type="Proteomes" id="UP000052022">
    <property type="component" value="Unassembled WGS sequence"/>
</dbReference>
<dbReference type="GO" id="GO:0005576">
    <property type="term" value="C:extracellular region"/>
    <property type="evidence" value="ECO:0007669"/>
    <property type="project" value="UniProtKB-SubCell"/>
</dbReference>
<dbReference type="AlphaFoldDB" id="A0A0P1GG27"/>
<dbReference type="SUPFAM" id="SSF51120">
    <property type="entry name" value="beta-Roll"/>
    <property type="match status" value="3"/>
</dbReference>
<dbReference type="EMBL" id="CYSD01000040">
    <property type="protein sequence ID" value="CUH80797.1"/>
    <property type="molecule type" value="Genomic_DNA"/>
</dbReference>
<proteinExistence type="predicted"/>
<sequence length="799" mass="82457">MGWFQIEAVVSLDRGQHVAVAPRFQVTEAAGNTTLAMTAAGLSHHFDFAAGTLSFERSESAASGALRALPLGSRSRSLQQSDLEQVLEEAPPQARSALYDTGQSGFTADAVCLMAVEIDGTSLLLASGAGQSGFFSLRPNSDGSLRALHHSGDSRATYAADVHLMAAVERAGQSFVLAASRTEPGLSAYRLEAQGQLSHSSSLGAEEGVGVHAPSALLVTEAGGEPLVLLGAAGSSSISVMALDSTGHLTLRHHLNDTLATRFGALSVLEAVTHNGQTWVVAGGGDAGLTLLALLPGGRLSVVDTIADSAALSLANINGLQLHMEDNQLHVFVSSEREPGLTHLSLSLSEARLQQGGNDRDDLVAPNSGGVLLDGAGQDQLTGGAGADVFVLAADGDQDEIRNFDPSQDRIDLNAWSGLSSVGQIDISATSDGAVLRYGGDEIRLYTDDLRPLSYTDFLRYDLLGLHRPPLVEEPAINLRGSGQLVGGAGHDQLTGQDGNDTLYGQDGNDQLDGGGGHDQLFGGLGQDTLEGSGGRDHLEGEDGADSLSGGTGDDTLYGGIGNDQLYGNTALDTLYGGAGDDYISAGDGVDWADGGLGNDTIHGRSGWDSLYGGEGQDHLYGSSGDDYLAGGRGHDWISAGSAWDALYGNSGNDTLYGNFGSDVLSGGDGIDQLFGGTGDDTLRGGSGADLLQGNQGVDVLDGGAGNDTLRGGTLADTFVFGRNDDQDEIEDFRLSEDILRLEGALRDGSESAADLLADHARITNEGLVLNFGRGDVLTFSNLLDAEALSALADDIIFG</sequence>
<name>A0A0P1GG27_9RHOB</name>
<dbReference type="PROSITE" id="PS00330">
    <property type="entry name" value="HEMOLYSIN_CALCIUM"/>
    <property type="match status" value="4"/>
</dbReference>
<comment type="subcellular location">
    <subcellularLocation>
        <location evidence="1">Secreted</location>
    </subcellularLocation>
</comment>
<dbReference type="PANTHER" id="PTHR38340:SF1">
    <property type="entry name" value="S-LAYER PROTEIN"/>
    <property type="match status" value="1"/>
</dbReference>
<dbReference type="InterPro" id="IPR011049">
    <property type="entry name" value="Serralysin-like_metalloprot_C"/>
</dbReference>
<evidence type="ECO:0000313" key="4">
    <source>
        <dbReference type="EMBL" id="CUH80797.1"/>
    </source>
</evidence>
<dbReference type="GO" id="GO:0005509">
    <property type="term" value="F:calcium ion binding"/>
    <property type="evidence" value="ECO:0007669"/>
    <property type="project" value="InterPro"/>
</dbReference>
<accession>A0A0P1GG27</accession>
<reference evidence="4 5" key="1">
    <citation type="submission" date="2015-09" db="EMBL/GenBank/DDBJ databases">
        <authorList>
            <consortium name="Swine Surveillance"/>
        </authorList>
    </citation>
    <scope>NUCLEOTIDE SEQUENCE [LARGE SCALE GENOMIC DNA]</scope>
    <source>
        <strain evidence="4 5">CECT 7557</strain>
    </source>
</reference>
<keyword evidence="2" id="KW-0964">Secreted</keyword>
<keyword evidence="5" id="KW-1185">Reference proteome</keyword>
<dbReference type="PRINTS" id="PR00313">
    <property type="entry name" value="CABNDNGRPT"/>
</dbReference>
<protein>
    <submittedName>
        <fullName evidence="4">Cyclolysin</fullName>
    </submittedName>
</protein>
<organism evidence="4 5">
    <name type="scientific">Tritonibacter multivorans</name>
    <dbReference type="NCBI Taxonomy" id="928856"/>
    <lineage>
        <taxon>Bacteria</taxon>
        <taxon>Pseudomonadati</taxon>
        <taxon>Pseudomonadota</taxon>
        <taxon>Alphaproteobacteria</taxon>
        <taxon>Rhodobacterales</taxon>
        <taxon>Paracoccaceae</taxon>
        <taxon>Tritonibacter</taxon>
    </lineage>
</organism>